<dbReference type="Gene3D" id="3.50.70.10">
    <property type="match status" value="1"/>
</dbReference>
<feature type="domain" description="Chalcone isomerase" evidence="1">
    <location>
        <begin position="79"/>
        <end position="225"/>
    </location>
</feature>
<keyword evidence="3" id="KW-1185">Reference proteome</keyword>
<dbReference type="Proteomes" id="UP000660262">
    <property type="component" value="Unassembled WGS sequence"/>
</dbReference>
<dbReference type="EMBL" id="BNJQ01000004">
    <property type="protein sequence ID" value="GHP02855.1"/>
    <property type="molecule type" value="Genomic_DNA"/>
</dbReference>
<dbReference type="SUPFAM" id="SSF54626">
    <property type="entry name" value="Chalcone isomerase"/>
    <property type="match status" value="1"/>
</dbReference>
<comment type="caution">
    <text evidence="2">The sequence shown here is derived from an EMBL/GenBank/DDBJ whole genome shotgun (WGS) entry which is preliminary data.</text>
</comment>
<dbReference type="PANTHER" id="PTHR47698">
    <property type="entry name" value="FATTY-ACID-BINDING PROTEIN 3, CHLOROPLASTIC"/>
    <property type="match status" value="1"/>
</dbReference>
<evidence type="ECO:0000259" key="1">
    <source>
        <dbReference type="Pfam" id="PF16036"/>
    </source>
</evidence>
<evidence type="ECO:0000313" key="3">
    <source>
        <dbReference type="Proteomes" id="UP000660262"/>
    </source>
</evidence>
<proteinExistence type="predicted"/>
<accession>A0A830H745</accession>
<dbReference type="AlphaFoldDB" id="A0A830H745"/>
<evidence type="ECO:0000313" key="2">
    <source>
        <dbReference type="EMBL" id="GHP02855.1"/>
    </source>
</evidence>
<dbReference type="InterPro" id="IPR016088">
    <property type="entry name" value="Chalcone_isomerase_3-sand"/>
</dbReference>
<dbReference type="PANTHER" id="PTHR47698:SF2">
    <property type="entry name" value="FATTY-ACID-BINDING PROTEIN 3, CHLOROPLASTIC"/>
    <property type="match status" value="1"/>
</dbReference>
<protein>
    <recommendedName>
        <fullName evidence="1">Chalcone isomerase domain-containing protein</fullName>
    </recommendedName>
</protein>
<name>A0A830H745_9CHLO</name>
<dbReference type="InterPro" id="IPR016087">
    <property type="entry name" value="Chalcone_isomerase"/>
</dbReference>
<sequence>MLGGSPHGGFFRSVRARSSVASMSFLGLSSIASSAVPAMRGVRRIGVAHAEPSCCAHKNVNKKVKEPSTGVEFDGTVEGLKCVGAGVRVKKIGPVRVKVYAVALYVDANGAKAANDAENLMTGSYERKVVVKLVRNVKADTFWGALADALRPRMGAKAFEGSEASKKLKDFFHEAGKLENGSAVTLHWKKPSELCVGANGKKVSIASKELATALFDVYLGKDPVSPPALKSFKEGIQKL</sequence>
<dbReference type="InterPro" id="IPR036298">
    <property type="entry name" value="Chalcone_isomerase_sf"/>
</dbReference>
<dbReference type="Pfam" id="PF16036">
    <property type="entry name" value="Chalcone_3"/>
    <property type="match status" value="1"/>
</dbReference>
<reference evidence="2" key="1">
    <citation type="submission" date="2020-10" db="EMBL/GenBank/DDBJ databases">
        <title>Unveiling of a novel bifunctional photoreceptor, Dualchrome1, isolated from a cosmopolitan green alga.</title>
        <authorList>
            <person name="Suzuki S."/>
            <person name="Kawachi M."/>
        </authorList>
    </citation>
    <scope>NUCLEOTIDE SEQUENCE</scope>
    <source>
        <strain evidence="2">NIES 2893</strain>
    </source>
</reference>
<dbReference type="OrthoDB" id="18193at2759"/>
<organism evidence="2 3">
    <name type="scientific">Pycnococcus provasolii</name>
    <dbReference type="NCBI Taxonomy" id="41880"/>
    <lineage>
        <taxon>Eukaryota</taxon>
        <taxon>Viridiplantae</taxon>
        <taxon>Chlorophyta</taxon>
        <taxon>Pseudoscourfieldiophyceae</taxon>
        <taxon>Pseudoscourfieldiales</taxon>
        <taxon>Pycnococcaceae</taxon>
        <taxon>Pycnococcus</taxon>
    </lineage>
</organism>
<gene>
    <name evidence="2" type="ORF">PPROV_000161000</name>
</gene>
<dbReference type="GO" id="GO:0016872">
    <property type="term" value="F:intramolecular lyase activity"/>
    <property type="evidence" value="ECO:0007669"/>
    <property type="project" value="InterPro"/>
</dbReference>